<evidence type="ECO:0000256" key="1">
    <source>
        <dbReference type="SAM" id="MobiDB-lite"/>
    </source>
</evidence>
<evidence type="ECO:0000313" key="2">
    <source>
        <dbReference type="EMBL" id="CAI9303996.1"/>
    </source>
</evidence>
<keyword evidence="3" id="KW-1185">Reference proteome</keyword>
<organism evidence="2 3">
    <name type="scientific">Lactuca saligna</name>
    <name type="common">Willowleaf lettuce</name>
    <dbReference type="NCBI Taxonomy" id="75948"/>
    <lineage>
        <taxon>Eukaryota</taxon>
        <taxon>Viridiplantae</taxon>
        <taxon>Streptophyta</taxon>
        <taxon>Embryophyta</taxon>
        <taxon>Tracheophyta</taxon>
        <taxon>Spermatophyta</taxon>
        <taxon>Magnoliopsida</taxon>
        <taxon>eudicotyledons</taxon>
        <taxon>Gunneridae</taxon>
        <taxon>Pentapetalae</taxon>
        <taxon>asterids</taxon>
        <taxon>campanulids</taxon>
        <taxon>Asterales</taxon>
        <taxon>Asteraceae</taxon>
        <taxon>Cichorioideae</taxon>
        <taxon>Cichorieae</taxon>
        <taxon>Lactucinae</taxon>
        <taxon>Lactuca</taxon>
    </lineage>
</organism>
<name>A0AA36A3L4_LACSI</name>
<gene>
    <name evidence="2" type="ORF">LSALG_LOCUS42404</name>
</gene>
<sequence>MIVHRHNRRRFTPDAFDVAECRRQWRQRRGVTEAEREALKADQGPTSAKDLAGVERSSVWEDAIFEGKERMEVINVL</sequence>
<proteinExistence type="predicted"/>
<feature type="region of interest" description="Disordered" evidence="1">
    <location>
        <begin position="32"/>
        <end position="52"/>
    </location>
</feature>
<evidence type="ECO:0000313" key="3">
    <source>
        <dbReference type="Proteomes" id="UP001177003"/>
    </source>
</evidence>
<dbReference type="Proteomes" id="UP001177003">
    <property type="component" value="Chromosome 9"/>
</dbReference>
<protein>
    <submittedName>
        <fullName evidence="2">Uncharacterized protein</fullName>
    </submittedName>
</protein>
<dbReference type="EMBL" id="OX465085">
    <property type="protein sequence ID" value="CAI9303996.1"/>
    <property type="molecule type" value="Genomic_DNA"/>
</dbReference>
<reference evidence="2" key="1">
    <citation type="submission" date="2023-04" db="EMBL/GenBank/DDBJ databases">
        <authorList>
            <person name="Vijverberg K."/>
            <person name="Xiong W."/>
            <person name="Schranz E."/>
        </authorList>
    </citation>
    <scope>NUCLEOTIDE SEQUENCE</scope>
</reference>
<dbReference type="AlphaFoldDB" id="A0AA36A3L4"/>
<accession>A0AA36A3L4</accession>